<dbReference type="CDD" id="cd00063">
    <property type="entry name" value="FN3"/>
    <property type="match status" value="1"/>
</dbReference>
<feature type="compositionally biased region" description="Low complexity" evidence="1">
    <location>
        <begin position="1"/>
        <end position="13"/>
    </location>
</feature>
<dbReference type="InterPro" id="IPR036116">
    <property type="entry name" value="FN3_sf"/>
</dbReference>
<reference evidence="3" key="1">
    <citation type="submission" date="2019-02" db="EMBL/GenBank/DDBJ databases">
        <authorList>
            <person name="Gruber-Vodicka R. H."/>
            <person name="Seah K. B. B."/>
        </authorList>
    </citation>
    <scope>NUCLEOTIDE SEQUENCE</scope>
    <source>
        <strain evidence="3">BECK_M7</strain>
    </source>
</reference>
<dbReference type="EMBL" id="CAADFF010000009">
    <property type="protein sequence ID" value="VFJ88171.1"/>
    <property type="molecule type" value="Genomic_DNA"/>
</dbReference>
<name>A0A450U8E9_9GAMM</name>
<dbReference type="SUPFAM" id="SSF49265">
    <property type="entry name" value="Fibronectin type III"/>
    <property type="match status" value="1"/>
</dbReference>
<dbReference type="Gene3D" id="2.60.40.10">
    <property type="entry name" value="Immunoglobulins"/>
    <property type="match status" value="1"/>
</dbReference>
<dbReference type="SMART" id="SM00060">
    <property type="entry name" value="FN3"/>
    <property type="match status" value="1"/>
</dbReference>
<feature type="domain" description="Fibronectin type-III" evidence="2">
    <location>
        <begin position="90"/>
        <end position="182"/>
    </location>
</feature>
<proteinExistence type="predicted"/>
<dbReference type="InterPro" id="IPR013783">
    <property type="entry name" value="Ig-like_fold"/>
</dbReference>
<dbReference type="PROSITE" id="PS50853">
    <property type="entry name" value="FN3"/>
    <property type="match status" value="1"/>
</dbReference>
<evidence type="ECO:0000259" key="2">
    <source>
        <dbReference type="PROSITE" id="PS50853"/>
    </source>
</evidence>
<sequence length="182" mass="19508">MALPPIRISIPPHRSAPKTSTPRLPIVLRPGMPYRPPSPPWSRPSLDALEDKMKKDIRYAENTVDHDNAKLKLIGWGGRKTATPLEAPGQVGNLVIRSQGEGRIELAWGKPADGGKVAAYKVKCRPRIIEGTTGAAWANADTAMETEITLAGQIQGKELEFCVVAVNKAGEGVASNTVTAVL</sequence>
<accession>A0A450U8E9</accession>
<feature type="region of interest" description="Disordered" evidence="1">
    <location>
        <begin position="1"/>
        <end position="44"/>
    </location>
</feature>
<evidence type="ECO:0000256" key="1">
    <source>
        <dbReference type="SAM" id="MobiDB-lite"/>
    </source>
</evidence>
<gene>
    <name evidence="3" type="ORF">BECKLFY1418B_GA0070995_100932</name>
</gene>
<dbReference type="Pfam" id="PF00041">
    <property type="entry name" value="fn3"/>
    <property type="match status" value="1"/>
</dbReference>
<feature type="compositionally biased region" description="Pro residues" evidence="1">
    <location>
        <begin position="33"/>
        <end position="42"/>
    </location>
</feature>
<dbReference type="InterPro" id="IPR003961">
    <property type="entry name" value="FN3_dom"/>
</dbReference>
<protein>
    <submittedName>
        <fullName evidence="3">Fibronectin type III domain-containing protein</fullName>
    </submittedName>
</protein>
<evidence type="ECO:0000313" key="3">
    <source>
        <dbReference type="EMBL" id="VFJ88171.1"/>
    </source>
</evidence>
<dbReference type="AlphaFoldDB" id="A0A450U8E9"/>
<organism evidence="3">
    <name type="scientific">Candidatus Kentrum sp. LFY</name>
    <dbReference type="NCBI Taxonomy" id="2126342"/>
    <lineage>
        <taxon>Bacteria</taxon>
        <taxon>Pseudomonadati</taxon>
        <taxon>Pseudomonadota</taxon>
        <taxon>Gammaproteobacteria</taxon>
        <taxon>Candidatus Kentrum</taxon>
    </lineage>
</organism>